<dbReference type="GO" id="GO:0016491">
    <property type="term" value="F:oxidoreductase activity"/>
    <property type="evidence" value="ECO:0007669"/>
    <property type="project" value="InterPro"/>
</dbReference>
<gene>
    <name evidence="2" type="ORF">SAMN05421756_107130</name>
</gene>
<dbReference type="InterPro" id="IPR036812">
    <property type="entry name" value="NAD(P)_OxRdtase_dom_sf"/>
</dbReference>
<dbReference type="EMBL" id="FOFA01000007">
    <property type="protein sequence ID" value="SEQ96181.1"/>
    <property type="molecule type" value="Genomic_DNA"/>
</dbReference>
<proteinExistence type="predicted"/>
<dbReference type="Pfam" id="PF00248">
    <property type="entry name" value="Aldo_ket_red"/>
    <property type="match status" value="1"/>
</dbReference>
<keyword evidence="3" id="KW-1185">Reference proteome</keyword>
<dbReference type="Proteomes" id="UP000198504">
    <property type="component" value="Unassembled WGS sequence"/>
</dbReference>
<sequence>MGSPVAVSGLRLLGRTGLEVSPVSLGASTLGQDRPLGEPPSEHAAETARTMLTGPFRLVDSSNSYGQGRSEAALGAGLAALGGHLPDGVVLATKADCDLTTGRFDHDRVLRSFEESTRRVGVDHFPLYHLHDPYTVSFADTMGPQGAVAALVRLRDEGAVGHLGIAAGPLSLVDAYVRTGVFDVVLTHNRYTLLNRSAAELISAWSERGLGVLNGAAFGGGLLARGSRPGATYAYEPAPAEVLAFVERLDAVCREWDVPMPAAALQFSLRNPAISTTLVGTAVPARVEQTRVLAERVIPDGFWDAVDELGTPPVDFGED</sequence>
<dbReference type="AlphaFoldDB" id="A0A1H9KAM4"/>
<dbReference type="InterPro" id="IPR020471">
    <property type="entry name" value="AKR"/>
</dbReference>
<reference evidence="3" key="1">
    <citation type="submission" date="2016-10" db="EMBL/GenBank/DDBJ databases">
        <authorList>
            <person name="Varghese N."/>
            <person name="Submissions S."/>
        </authorList>
    </citation>
    <scope>NUCLEOTIDE SEQUENCE [LARGE SCALE GENOMIC DNA]</scope>
    <source>
        <strain evidence="3">CGMCC 4.6856</strain>
    </source>
</reference>
<dbReference type="SUPFAM" id="SSF51430">
    <property type="entry name" value="NAD(P)-linked oxidoreductase"/>
    <property type="match status" value="1"/>
</dbReference>
<organism evidence="2 3">
    <name type="scientific">Microlunatus flavus</name>
    <dbReference type="NCBI Taxonomy" id="1036181"/>
    <lineage>
        <taxon>Bacteria</taxon>
        <taxon>Bacillati</taxon>
        <taxon>Actinomycetota</taxon>
        <taxon>Actinomycetes</taxon>
        <taxon>Propionibacteriales</taxon>
        <taxon>Propionibacteriaceae</taxon>
        <taxon>Microlunatus</taxon>
    </lineage>
</organism>
<evidence type="ECO:0000313" key="2">
    <source>
        <dbReference type="EMBL" id="SEQ96181.1"/>
    </source>
</evidence>
<name>A0A1H9KAM4_9ACTN</name>
<dbReference type="PANTHER" id="PTHR42686:SF1">
    <property type="entry name" value="GH17980P-RELATED"/>
    <property type="match status" value="1"/>
</dbReference>
<evidence type="ECO:0000259" key="1">
    <source>
        <dbReference type="Pfam" id="PF00248"/>
    </source>
</evidence>
<dbReference type="InterPro" id="IPR023210">
    <property type="entry name" value="NADP_OxRdtase_dom"/>
</dbReference>
<dbReference type="CDD" id="cd19090">
    <property type="entry name" value="AKR_AKR15A-like"/>
    <property type="match status" value="1"/>
</dbReference>
<dbReference type="RefSeq" id="WP_091183004.1">
    <property type="nucleotide sequence ID" value="NZ_FOFA01000007.1"/>
</dbReference>
<protein>
    <submittedName>
        <fullName evidence="2">D-threo-aldose 1-dehydrogenase</fullName>
    </submittedName>
</protein>
<evidence type="ECO:0000313" key="3">
    <source>
        <dbReference type="Proteomes" id="UP000198504"/>
    </source>
</evidence>
<dbReference type="Gene3D" id="3.20.20.100">
    <property type="entry name" value="NADP-dependent oxidoreductase domain"/>
    <property type="match status" value="1"/>
</dbReference>
<feature type="domain" description="NADP-dependent oxidoreductase" evidence="1">
    <location>
        <begin position="23"/>
        <end position="309"/>
    </location>
</feature>
<dbReference type="OrthoDB" id="9768851at2"/>
<dbReference type="GO" id="GO:0005829">
    <property type="term" value="C:cytosol"/>
    <property type="evidence" value="ECO:0007669"/>
    <property type="project" value="TreeGrafter"/>
</dbReference>
<dbReference type="STRING" id="1036181.SAMN05421756_107130"/>
<dbReference type="PANTHER" id="PTHR42686">
    <property type="entry name" value="GH17980P-RELATED"/>
    <property type="match status" value="1"/>
</dbReference>
<accession>A0A1H9KAM4</accession>